<dbReference type="InterPro" id="IPR012902">
    <property type="entry name" value="N_methyl_site"/>
</dbReference>
<gene>
    <name evidence="3" type="ORF">BU251_05475</name>
</gene>
<keyword evidence="1" id="KW-0488">Methylation</keyword>
<feature type="transmembrane region" description="Helical" evidence="2">
    <location>
        <begin position="6"/>
        <end position="31"/>
    </location>
</feature>
<dbReference type="GO" id="GO:0015628">
    <property type="term" value="P:protein secretion by the type II secretion system"/>
    <property type="evidence" value="ECO:0007669"/>
    <property type="project" value="InterPro"/>
</dbReference>
<evidence type="ECO:0000313" key="3">
    <source>
        <dbReference type="EMBL" id="QAT17219.1"/>
    </source>
</evidence>
<dbReference type="Pfam" id="PF07963">
    <property type="entry name" value="N_methyl"/>
    <property type="match status" value="1"/>
</dbReference>
<dbReference type="EMBL" id="CP019384">
    <property type="protein sequence ID" value="QAT17219.1"/>
    <property type="molecule type" value="Genomic_DNA"/>
</dbReference>
<sequence>MKKKISGFTLVELIVTVVILGIVSSITYINYNFQRRKNELRGATAQVQVIAAAERLYYLNTRAFWSTTDTANTNTRLGLHIRDTYFDNYRVTASGGTFTIRVDGGAATYTFNAQGVRTACAGTDCIP</sequence>
<evidence type="ECO:0000256" key="2">
    <source>
        <dbReference type="SAM" id="Phobius"/>
    </source>
</evidence>
<organism evidence="3 4">
    <name type="scientific">Velamenicoccus archaeovorus</name>
    <dbReference type="NCBI Taxonomy" id="1930593"/>
    <lineage>
        <taxon>Bacteria</taxon>
        <taxon>Pseudomonadati</taxon>
        <taxon>Candidatus Omnitrophota</taxon>
        <taxon>Candidatus Velamenicoccus</taxon>
    </lineage>
</organism>
<protein>
    <submittedName>
        <fullName evidence="3">Protein containing Prepilin-type cleavage/methylation</fullName>
    </submittedName>
</protein>
<proteinExistence type="predicted"/>
<evidence type="ECO:0000256" key="1">
    <source>
        <dbReference type="ARBA" id="ARBA00022481"/>
    </source>
</evidence>
<dbReference type="Gene3D" id="3.30.700.10">
    <property type="entry name" value="Glycoprotein, Type 4 Pilin"/>
    <property type="match status" value="1"/>
</dbReference>
<name>A0A410P4V8_VELA1</name>
<keyword evidence="4" id="KW-1185">Reference proteome</keyword>
<dbReference type="AlphaFoldDB" id="A0A410P4V8"/>
<accession>A0A410P4V8</accession>
<reference evidence="3 4" key="1">
    <citation type="submission" date="2017-01" db="EMBL/GenBank/DDBJ databases">
        <title>First insights into the biology of 'candidatus Vampirococcus archaeovorus'.</title>
        <authorList>
            <person name="Kizina J."/>
            <person name="Jordan S."/>
            <person name="Stueber K."/>
            <person name="Reinhardt R."/>
            <person name="Harder J."/>
        </authorList>
    </citation>
    <scope>NUCLEOTIDE SEQUENCE [LARGE SCALE GENOMIC DNA]</scope>
    <source>
        <strain evidence="3 4">LiM</strain>
    </source>
</reference>
<dbReference type="GO" id="GO:0015627">
    <property type="term" value="C:type II protein secretion system complex"/>
    <property type="evidence" value="ECO:0007669"/>
    <property type="project" value="InterPro"/>
</dbReference>
<keyword evidence="2" id="KW-0472">Membrane</keyword>
<evidence type="ECO:0000313" key="4">
    <source>
        <dbReference type="Proteomes" id="UP000287243"/>
    </source>
</evidence>
<dbReference type="Proteomes" id="UP000287243">
    <property type="component" value="Chromosome"/>
</dbReference>
<keyword evidence="2" id="KW-1133">Transmembrane helix</keyword>
<dbReference type="PRINTS" id="PR00813">
    <property type="entry name" value="BCTERIALGSPG"/>
</dbReference>
<keyword evidence="2" id="KW-0812">Transmembrane</keyword>
<dbReference type="InterPro" id="IPR045584">
    <property type="entry name" value="Pilin-like"/>
</dbReference>
<dbReference type="KEGG" id="vai:BU251_05475"/>
<dbReference type="InterPro" id="IPR000983">
    <property type="entry name" value="Bac_GSPG_pilin"/>
</dbReference>
<dbReference type="NCBIfam" id="TIGR02532">
    <property type="entry name" value="IV_pilin_GFxxxE"/>
    <property type="match status" value="1"/>
</dbReference>
<dbReference type="SUPFAM" id="SSF54523">
    <property type="entry name" value="Pili subunits"/>
    <property type="match status" value="1"/>
</dbReference>
<dbReference type="PROSITE" id="PS00409">
    <property type="entry name" value="PROKAR_NTER_METHYL"/>
    <property type="match status" value="1"/>
</dbReference>
<dbReference type="RefSeq" id="WP_128699959.1">
    <property type="nucleotide sequence ID" value="NZ_CP019384.1"/>
</dbReference>